<dbReference type="EMBL" id="ACZR01000001">
    <property type="protein sequence ID" value="EEX51277.1"/>
    <property type="molecule type" value="Genomic_DNA"/>
</dbReference>
<protein>
    <recommendedName>
        <fullName evidence="1">DUF4935 domain-containing protein</fullName>
    </recommendedName>
</protein>
<organism evidence="2 3">
    <name type="scientific">Pasteurella dagmatis ATCC 43325</name>
    <dbReference type="NCBI Taxonomy" id="667128"/>
    <lineage>
        <taxon>Bacteria</taxon>
        <taxon>Pseudomonadati</taxon>
        <taxon>Pseudomonadota</taxon>
        <taxon>Gammaproteobacteria</taxon>
        <taxon>Pasteurellales</taxon>
        <taxon>Pasteurellaceae</taxon>
        <taxon>Pasteurella</taxon>
    </lineage>
</organism>
<dbReference type="RefSeq" id="WP_005764949.1">
    <property type="nucleotide sequence ID" value="NZ_GG704815.1"/>
</dbReference>
<comment type="caution">
    <text evidence="2">The sequence shown here is derived from an EMBL/GenBank/DDBJ whole genome shotgun (WGS) entry which is preliminary data.</text>
</comment>
<evidence type="ECO:0000259" key="1">
    <source>
        <dbReference type="Pfam" id="PF16289"/>
    </source>
</evidence>
<dbReference type="Pfam" id="PF16289">
    <property type="entry name" value="PIN_12"/>
    <property type="match status" value="1"/>
</dbReference>
<keyword evidence="3" id="KW-1185">Reference proteome</keyword>
<dbReference type="HOGENOM" id="CLU_063004_1_0_6"/>
<reference evidence="2 3" key="1">
    <citation type="submission" date="2009-10" db="EMBL/GenBank/DDBJ databases">
        <authorList>
            <person name="Muzny D."/>
            <person name="Qin X."/>
            <person name="Deng J."/>
            <person name="Jiang H."/>
            <person name="Liu Y."/>
            <person name="Qu J."/>
            <person name="Song X.-Z."/>
            <person name="Zhang L."/>
            <person name="Thornton R."/>
            <person name="Coyle M."/>
            <person name="Francisco L."/>
            <person name="Jackson L."/>
            <person name="Javaid M."/>
            <person name="Korchina V."/>
            <person name="Kovar C."/>
            <person name="Mata R."/>
            <person name="Mathew T."/>
            <person name="Ngo R."/>
            <person name="Nguyen L."/>
            <person name="Nguyen N."/>
            <person name="Okwuonu G."/>
            <person name="Ongeri F."/>
            <person name="Pham C."/>
            <person name="Simmons D."/>
            <person name="Wilczek-Boney K."/>
            <person name="Hale W."/>
            <person name="Jakkamsetti A."/>
            <person name="Pham P."/>
            <person name="Ruth R."/>
            <person name="San Lucas F."/>
            <person name="Warren J."/>
            <person name="Zhang J."/>
            <person name="Zhao Z."/>
            <person name="Zhou C."/>
            <person name="Zhu D."/>
            <person name="Lee S."/>
            <person name="Bess C."/>
            <person name="Blankenburg K."/>
            <person name="Forbes L."/>
            <person name="Fu Q."/>
            <person name="Gubbala S."/>
            <person name="Hirani K."/>
            <person name="Jayaseelan J.C."/>
            <person name="Lara F."/>
            <person name="Munidasa M."/>
            <person name="Palculict T."/>
            <person name="Patil S."/>
            <person name="Pu L.-L."/>
            <person name="Saada N."/>
            <person name="Tang L."/>
            <person name="Weissenberger G."/>
            <person name="Zhu Y."/>
            <person name="Hemphill L."/>
            <person name="Shang Y."/>
            <person name="Youmans B."/>
            <person name="Ayvaz T."/>
            <person name="Ross M."/>
            <person name="Santibanez J."/>
            <person name="Aqrawi P."/>
            <person name="Gross S."/>
            <person name="Joshi V."/>
            <person name="Fowler G."/>
            <person name="Nazareth L."/>
            <person name="Reid J."/>
            <person name="Worley K."/>
            <person name="Petrosino J."/>
            <person name="Highlander S."/>
            <person name="Gibbs R."/>
        </authorList>
    </citation>
    <scope>NUCLEOTIDE SEQUENCE [LARGE SCALE GENOMIC DNA]</scope>
    <source>
        <strain evidence="2 3">ATCC 43325</strain>
    </source>
</reference>
<dbReference type="OrthoDB" id="9766796at2"/>
<name>C9PM57_9PAST</name>
<dbReference type="STRING" id="667128.HMPREF0621_0081"/>
<dbReference type="Proteomes" id="UP000005519">
    <property type="component" value="Unassembled WGS sequence"/>
</dbReference>
<dbReference type="AlphaFoldDB" id="C9PM57"/>
<evidence type="ECO:0000313" key="2">
    <source>
        <dbReference type="EMBL" id="EEX51277.1"/>
    </source>
</evidence>
<dbReference type="InterPro" id="IPR032557">
    <property type="entry name" value="DUF4935"/>
</dbReference>
<evidence type="ECO:0000313" key="3">
    <source>
        <dbReference type="Proteomes" id="UP000005519"/>
    </source>
</evidence>
<feature type="domain" description="DUF4935" evidence="1">
    <location>
        <begin position="21"/>
        <end position="184"/>
    </location>
</feature>
<proteinExistence type="predicted"/>
<accession>C9PM57</accession>
<gene>
    <name evidence="2" type="ORF">HMPREF0621_0081</name>
</gene>
<sequence length="373" mass="43724">MPNYLPDIDDVISGNIKFFSLDTSVLHQVGYNFSNEKLLDLYLQLPYQVKLLFPEVVYKEVLSHKEDEICSDLEKLESAINTVKRKKVLVNDLDLPICSLKEKYLEKIEIEIKNYLKKFNGELLNIKDCDFSDIFYSYFNKNPPFENKLNKKNEFPDAVCLHLLESYANENSQKGIVISGDKGWKNFTENSKYLYYAESIDEFTKLFAVRNDEIAEIIRTKIITTLEDNKSELYSEIVNSLYDIYWDTNAIYSENLYCCDADVISHYFRGFSVQDFNIWKSDKESATWVLSIELLFDLELEIEAESYARDWIDKELVSMGFSQLSVDVNPEFQFHIICYNINIDSECSDWDIEIKLINEQYTLDEIGISHSFE</sequence>